<keyword evidence="1" id="KW-1133">Transmembrane helix</keyword>
<evidence type="ECO:0000313" key="2">
    <source>
        <dbReference type="EMBL" id="MBF1383461.1"/>
    </source>
</evidence>
<feature type="transmembrane region" description="Helical" evidence="1">
    <location>
        <begin position="189"/>
        <end position="208"/>
    </location>
</feature>
<keyword evidence="1" id="KW-0472">Membrane</keyword>
<protein>
    <submittedName>
        <fullName evidence="2">DUF2975 domain-containing protein</fullName>
    </submittedName>
</protein>
<evidence type="ECO:0000313" key="3">
    <source>
        <dbReference type="Proteomes" id="UP000771736"/>
    </source>
</evidence>
<organism evidence="2 3">
    <name type="scientific">Prevotella aurantiaca</name>
    <dbReference type="NCBI Taxonomy" id="596085"/>
    <lineage>
        <taxon>Bacteria</taxon>
        <taxon>Pseudomonadati</taxon>
        <taxon>Bacteroidota</taxon>
        <taxon>Bacteroidia</taxon>
        <taxon>Bacteroidales</taxon>
        <taxon>Prevotellaceae</taxon>
        <taxon>Prevotella</taxon>
    </lineage>
</organism>
<proteinExistence type="predicted"/>
<sequence length="218" mass="24655">MVYTVYDVSVTVIRGLKNGEEITALLNSVGKDKGPLIIQDANEEDGIGLKNEDWIASSPVALMLNDEAKPVIFVNQKTGKEQKVWPRYVDINYKSPHYFLGIKAIGFSLVVILSVALLIVALKLFMNFRNSENIFEVRNLKLIRILAIITVSYYVVLWLVTLGEIYFIHESFSIAGYSMSVLKTLDLPGGLYKIPLMFIVYEIFLIGVKMREENQLTV</sequence>
<dbReference type="Proteomes" id="UP000771736">
    <property type="component" value="Unassembled WGS sequence"/>
</dbReference>
<dbReference type="EMBL" id="JABZSJ010000002">
    <property type="protein sequence ID" value="MBF1383461.1"/>
    <property type="molecule type" value="Genomic_DNA"/>
</dbReference>
<keyword evidence="1" id="KW-0812">Transmembrane</keyword>
<feature type="transmembrane region" description="Helical" evidence="1">
    <location>
        <begin position="104"/>
        <end position="125"/>
    </location>
</feature>
<evidence type="ECO:0000256" key="1">
    <source>
        <dbReference type="SAM" id="Phobius"/>
    </source>
</evidence>
<comment type="caution">
    <text evidence="2">The sequence shown here is derived from an EMBL/GenBank/DDBJ whole genome shotgun (WGS) entry which is preliminary data.</text>
</comment>
<reference evidence="2" key="1">
    <citation type="submission" date="2020-04" db="EMBL/GenBank/DDBJ databases">
        <title>Deep metagenomics examines the oral microbiome during advanced dental caries in children, revealing novel taxa and co-occurrences with host molecules.</title>
        <authorList>
            <person name="Baker J.L."/>
            <person name="Morton J.T."/>
            <person name="Dinis M."/>
            <person name="Alvarez R."/>
            <person name="Tran N.C."/>
            <person name="Knight R."/>
            <person name="Edlund A."/>
        </authorList>
    </citation>
    <scope>NUCLEOTIDE SEQUENCE</scope>
    <source>
        <strain evidence="2">JCVI_44_bin.5</strain>
    </source>
</reference>
<dbReference type="InterPro" id="IPR021354">
    <property type="entry name" value="DUF2975"/>
</dbReference>
<feature type="transmembrane region" description="Helical" evidence="1">
    <location>
        <begin position="145"/>
        <end position="169"/>
    </location>
</feature>
<dbReference type="Pfam" id="PF11188">
    <property type="entry name" value="DUF2975"/>
    <property type="match status" value="1"/>
</dbReference>
<gene>
    <name evidence="2" type="ORF">HXN26_01175</name>
</gene>
<name>A0A930HKN0_9BACT</name>
<dbReference type="AlphaFoldDB" id="A0A930HKN0"/>
<accession>A0A930HKN0</accession>